<dbReference type="Proteomes" id="UP000887540">
    <property type="component" value="Unplaced"/>
</dbReference>
<protein>
    <submittedName>
        <fullName evidence="2">Uncharacterized protein</fullName>
    </submittedName>
</protein>
<proteinExistence type="predicted"/>
<reference evidence="2" key="1">
    <citation type="submission" date="2022-11" db="UniProtKB">
        <authorList>
            <consortium name="WormBaseParasite"/>
        </authorList>
    </citation>
    <scope>IDENTIFICATION</scope>
</reference>
<organism evidence="1 2">
    <name type="scientific">Acrobeloides nanus</name>
    <dbReference type="NCBI Taxonomy" id="290746"/>
    <lineage>
        <taxon>Eukaryota</taxon>
        <taxon>Metazoa</taxon>
        <taxon>Ecdysozoa</taxon>
        <taxon>Nematoda</taxon>
        <taxon>Chromadorea</taxon>
        <taxon>Rhabditida</taxon>
        <taxon>Tylenchina</taxon>
        <taxon>Cephalobomorpha</taxon>
        <taxon>Cephaloboidea</taxon>
        <taxon>Cephalobidae</taxon>
        <taxon>Acrobeloides</taxon>
    </lineage>
</organism>
<dbReference type="Gene3D" id="2.60.40.3770">
    <property type="match status" value="1"/>
</dbReference>
<evidence type="ECO:0000313" key="2">
    <source>
        <dbReference type="WBParaSite" id="ACRNAN_scaffold7798.g29103.t1"/>
    </source>
</evidence>
<accession>A0A914EGY3</accession>
<dbReference type="AlphaFoldDB" id="A0A914EGY3"/>
<name>A0A914EGY3_9BILA</name>
<dbReference type="WBParaSite" id="ACRNAN_scaffold7798.g29103.t1">
    <property type="protein sequence ID" value="ACRNAN_scaffold7798.g29103.t1"/>
    <property type="gene ID" value="ACRNAN_scaffold7798.g29103"/>
</dbReference>
<keyword evidence="1" id="KW-1185">Reference proteome</keyword>
<evidence type="ECO:0000313" key="1">
    <source>
        <dbReference type="Proteomes" id="UP000887540"/>
    </source>
</evidence>
<sequence>MNEGAPEAVFTQHSSFQIQLTLQDYTLVNTVDETMYQASLLSLTGCYRCARGSEAEFSCESESDGAIVDVFCIKVDFYLRWSTTAVKQTQKLRP</sequence>